<keyword evidence="2" id="KW-1185">Reference proteome</keyword>
<proteinExistence type="predicted"/>
<keyword evidence="1" id="KW-0614">Plasmid</keyword>
<name>A0ABM5VQN1_THEA5</name>
<geneLocation type="plasmid" evidence="1 2">
    <name>pTA78</name>
</geneLocation>
<dbReference type="Proteomes" id="UP000058660">
    <property type="component" value="Plasmid pTA78"/>
</dbReference>
<reference evidence="2" key="1">
    <citation type="journal article" date="2015" name="PLoS ONE">
        <title>Complete Genome Sequence of Thermus aquaticus Y51MC23.</title>
        <authorList>
            <person name="Brumm P.J."/>
            <person name="Monsma S."/>
            <person name="Keough B."/>
            <person name="Jasinovica S."/>
            <person name="Ferguson E."/>
            <person name="Schoenfeld T."/>
            <person name="Lodes M."/>
            <person name="Mead D.A."/>
        </authorList>
    </citation>
    <scope>NUCLEOTIDE SEQUENCE [LARGE SCALE GENOMIC DNA]</scope>
    <source>
        <strain evidence="2">BAA-2747 / Y51MC23</strain>
    </source>
</reference>
<sequence>MVSRHVSHHHKVFHSSFQEAVGEFKLLRNGLTDILIA</sequence>
<gene>
    <name evidence="1" type="ORF">TO73_2868</name>
</gene>
<protein>
    <submittedName>
        <fullName evidence="1">Uncharacterized protein</fullName>
    </submittedName>
</protein>
<evidence type="ECO:0000313" key="1">
    <source>
        <dbReference type="EMBL" id="ALJ92389.1"/>
    </source>
</evidence>
<accession>A0ABM5VQN1</accession>
<organism evidence="1 2">
    <name type="scientific">Thermus aquaticus (strain ATCC BAA-2747 / Y51MC23)</name>
    <dbReference type="NCBI Taxonomy" id="498848"/>
    <lineage>
        <taxon>Bacteria</taxon>
        <taxon>Thermotogati</taxon>
        <taxon>Deinococcota</taxon>
        <taxon>Deinococci</taxon>
        <taxon>Thermales</taxon>
        <taxon>Thermaceae</taxon>
        <taxon>Thermus</taxon>
    </lineage>
</organism>
<evidence type="ECO:0000313" key="2">
    <source>
        <dbReference type="Proteomes" id="UP000058660"/>
    </source>
</evidence>
<dbReference type="EMBL" id="CP010826">
    <property type="protein sequence ID" value="ALJ92389.1"/>
    <property type="molecule type" value="Genomic_DNA"/>
</dbReference>